<evidence type="ECO:0000313" key="6">
    <source>
        <dbReference type="Proteomes" id="UP000034324"/>
    </source>
</evidence>
<dbReference type="GO" id="GO:0003824">
    <property type="term" value="F:catalytic activity"/>
    <property type="evidence" value="ECO:0007669"/>
    <property type="project" value="InterPro"/>
</dbReference>
<accession>A0A0G0MRG7</accession>
<dbReference type="GO" id="GO:0051536">
    <property type="term" value="F:iron-sulfur cluster binding"/>
    <property type="evidence" value="ECO:0007669"/>
    <property type="project" value="UniProtKB-KW"/>
</dbReference>
<proteinExistence type="predicted"/>
<name>A0A0G0MRG7_9BACT</name>
<dbReference type="InterPro" id="IPR013785">
    <property type="entry name" value="Aldolase_TIM"/>
</dbReference>
<evidence type="ECO:0000256" key="3">
    <source>
        <dbReference type="ARBA" id="ARBA00023004"/>
    </source>
</evidence>
<evidence type="ECO:0000256" key="2">
    <source>
        <dbReference type="ARBA" id="ARBA00022723"/>
    </source>
</evidence>
<dbReference type="GO" id="GO:0046872">
    <property type="term" value="F:metal ion binding"/>
    <property type="evidence" value="ECO:0007669"/>
    <property type="project" value="UniProtKB-KW"/>
</dbReference>
<dbReference type="InterPro" id="IPR007197">
    <property type="entry name" value="rSAM"/>
</dbReference>
<dbReference type="SFLD" id="SFLDS00029">
    <property type="entry name" value="Radical_SAM"/>
    <property type="match status" value="1"/>
</dbReference>
<dbReference type="EMBL" id="LBVC01000079">
    <property type="protein sequence ID" value="KKQ76259.1"/>
    <property type="molecule type" value="Genomic_DNA"/>
</dbReference>
<dbReference type="SUPFAM" id="SSF102114">
    <property type="entry name" value="Radical SAM enzymes"/>
    <property type="match status" value="1"/>
</dbReference>
<keyword evidence="3" id="KW-0408">Iron</keyword>
<organism evidence="5 6">
    <name type="scientific">Candidatus Daviesbacteria bacterium GW2011_GWF2_38_6</name>
    <dbReference type="NCBI Taxonomy" id="1618432"/>
    <lineage>
        <taxon>Bacteria</taxon>
        <taxon>Candidatus Daviesiibacteriota</taxon>
    </lineage>
</organism>
<dbReference type="CDD" id="cd01335">
    <property type="entry name" value="Radical_SAM"/>
    <property type="match status" value="1"/>
</dbReference>
<comment type="caution">
    <text evidence="5">The sequence shown here is derived from an EMBL/GenBank/DDBJ whole genome shotgun (WGS) entry which is preliminary data.</text>
</comment>
<reference evidence="5 6" key="1">
    <citation type="journal article" date="2015" name="Nature">
        <title>rRNA introns, odd ribosomes, and small enigmatic genomes across a large radiation of phyla.</title>
        <authorList>
            <person name="Brown C.T."/>
            <person name="Hug L.A."/>
            <person name="Thomas B.C."/>
            <person name="Sharon I."/>
            <person name="Castelle C.J."/>
            <person name="Singh A."/>
            <person name="Wilkins M.J."/>
            <person name="Williams K.H."/>
            <person name="Banfield J.F."/>
        </authorList>
    </citation>
    <scope>NUCLEOTIDE SEQUENCE [LARGE SCALE GENOMIC DNA]</scope>
</reference>
<dbReference type="Gene3D" id="3.20.20.70">
    <property type="entry name" value="Aldolase class I"/>
    <property type="match status" value="1"/>
</dbReference>
<keyword evidence="4" id="KW-0411">Iron-sulfur</keyword>
<dbReference type="InterPro" id="IPR058240">
    <property type="entry name" value="rSAM_sf"/>
</dbReference>
<sequence>MIEIFTGGGSMVYPVLSRRLGGISIGINTAPQKSCNFACLYCEVDFSQGAGLFKFDIDEADSLLRKAIPDAQRGRFGDAPIKAITLSGDGEPTALRDFEGVVRRVIATRDEFGLTGAKIVVISNASGLHRETVRRGLALMDGNNGELWAKLDAGTEDHFKLVAQTRVPFRRILDNLLTASQERPTLIQTCLTCIDGQMPSTDELGAYADRINHILANGGQVQAIQLYTIARLPTDTKGHNLSSLTEDQLNQVAQRLQPGIAVPIEVYD</sequence>
<evidence type="ECO:0000313" key="5">
    <source>
        <dbReference type="EMBL" id="KKQ76259.1"/>
    </source>
</evidence>
<evidence type="ECO:0008006" key="7">
    <source>
        <dbReference type="Google" id="ProtNLM"/>
    </source>
</evidence>
<protein>
    <recommendedName>
        <fullName evidence="7">Radical SAM domain protein</fullName>
    </recommendedName>
</protein>
<keyword evidence="2" id="KW-0479">Metal-binding</keyword>
<dbReference type="Proteomes" id="UP000034324">
    <property type="component" value="Unassembled WGS sequence"/>
</dbReference>
<evidence type="ECO:0000256" key="4">
    <source>
        <dbReference type="ARBA" id="ARBA00023014"/>
    </source>
</evidence>
<gene>
    <name evidence="5" type="ORF">US99_C0079G0007</name>
</gene>
<dbReference type="AlphaFoldDB" id="A0A0G0MRG7"/>
<evidence type="ECO:0000256" key="1">
    <source>
        <dbReference type="ARBA" id="ARBA00022691"/>
    </source>
</evidence>
<keyword evidence="1" id="KW-0949">S-adenosyl-L-methionine</keyword>